<name>T2KLM7_FORAG</name>
<keyword evidence="2" id="KW-1185">Reference proteome</keyword>
<dbReference type="EMBL" id="HG315671">
    <property type="protein sequence ID" value="CDF79321.1"/>
    <property type="molecule type" value="Genomic_DNA"/>
</dbReference>
<dbReference type="HOGENOM" id="CLU_013214_2_0_10"/>
<evidence type="ECO:0008006" key="3">
    <source>
        <dbReference type="Google" id="ProtNLM"/>
    </source>
</evidence>
<dbReference type="STRING" id="1347342.BN863_16090"/>
<accession>T2KLM7</accession>
<dbReference type="Proteomes" id="UP000016160">
    <property type="component" value="Chromosome"/>
</dbReference>
<reference evidence="1 2" key="1">
    <citation type="journal article" date="2013" name="Appl. Environ. Microbiol.">
        <title>The genome of the alga-associated marine flavobacterium Formosa agariphila KMM 3901T reveals a broad potential for degradation of algal polysaccharides.</title>
        <authorList>
            <person name="Mann A.J."/>
            <person name="Hahnke R.L."/>
            <person name="Huang S."/>
            <person name="Werner J."/>
            <person name="Xing P."/>
            <person name="Barbeyron T."/>
            <person name="Huettel B."/>
            <person name="Stueber K."/>
            <person name="Reinhardt R."/>
            <person name="Harder J."/>
            <person name="Gloeckner F.O."/>
            <person name="Amann R.I."/>
            <person name="Teeling H."/>
        </authorList>
    </citation>
    <scope>NUCLEOTIDE SEQUENCE [LARGE SCALE GENOMIC DNA]</scope>
    <source>
        <strain evidence="2">DSM 15362 / KCTC 12365 / LMG 23005 / KMM 3901</strain>
    </source>
</reference>
<dbReference type="eggNOG" id="COG2373">
    <property type="taxonomic scope" value="Bacteria"/>
</dbReference>
<evidence type="ECO:0000313" key="2">
    <source>
        <dbReference type="Proteomes" id="UP000016160"/>
    </source>
</evidence>
<organism evidence="1 2">
    <name type="scientific">Formosa agariphila (strain DSM 15362 / KCTC 12365 / LMG 23005 / KMM 3901 / M-2Alg 35-1)</name>
    <dbReference type="NCBI Taxonomy" id="1347342"/>
    <lineage>
        <taxon>Bacteria</taxon>
        <taxon>Pseudomonadati</taxon>
        <taxon>Bacteroidota</taxon>
        <taxon>Flavobacteriia</taxon>
        <taxon>Flavobacteriales</taxon>
        <taxon>Flavobacteriaceae</taxon>
        <taxon>Formosa</taxon>
    </lineage>
</organism>
<dbReference type="PATRIC" id="fig|1347342.6.peg.1615"/>
<evidence type="ECO:0000313" key="1">
    <source>
        <dbReference type="EMBL" id="CDF79321.1"/>
    </source>
</evidence>
<sequence>MVGETLYYNFYSLIENNKPSSISKIGYVELIGQDGDFLFNHKLKLDEGLGSGDYFIPADIETGQYKLIAYTKWMKNEDAVFISDVYIINPFLKHSNIQDTKSIAISKSKNSAVNSKPIEPTGITIETNSESLKPRRLSSIRLTTNNVDLYNGNYALSVRKISPLEIKNNSTVEGENIIKLIDSSNTLPELRGEIISGTVKNKSNDSLVRNAVVSLSIPGKEFILKNVKTNNSGRFYFSLSENYTSTDVLIQVIDKTTNSEYKIVLDNPEVYDFTNLRFESVYLNPNLKDWLTTTSKYTQIENAYFNSKKDSIINRLPSSLFYVEPDVEYVLDDYKRFPTLKETFVEIIQSGAIRKSKGSLKFKVLEDQTSYYSGYDPLVLFDGILIQNNEDIMNYDARNIERISILSDTYFYGPSVYYGIIDIKTKNGDFVLEGNADNKIYLNLDAPLNSKLFYSPKYDTELTAFNRIPDYRKQLLWLPKLVMDTNSKNIEFYTSSVTGTYEIVLEGFTLSGKHVVIKKTIDVKD</sequence>
<gene>
    <name evidence="1" type="ORF">BN863_16090</name>
</gene>
<protein>
    <recommendedName>
        <fullName evidence="3">TonB-dependent receptor</fullName>
    </recommendedName>
</protein>
<proteinExistence type="predicted"/>
<dbReference type="SUPFAM" id="SSF56935">
    <property type="entry name" value="Porins"/>
    <property type="match status" value="1"/>
</dbReference>
<dbReference type="AlphaFoldDB" id="T2KLM7"/>